<feature type="region of interest" description="Disordered" evidence="3">
    <location>
        <begin position="323"/>
        <end position="352"/>
    </location>
</feature>
<gene>
    <name evidence="6" type="primary">idh</name>
    <name evidence="6" type="ORF">GS4_03_01490</name>
</gene>
<dbReference type="eggNOG" id="COG0673">
    <property type="taxonomic scope" value="Bacteria"/>
</dbReference>
<evidence type="ECO:0000256" key="2">
    <source>
        <dbReference type="ARBA" id="ARBA00023002"/>
    </source>
</evidence>
<dbReference type="Gene3D" id="3.30.360.10">
    <property type="entry name" value="Dihydrodipicolinate Reductase, domain 2"/>
    <property type="match status" value="1"/>
</dbReference>
<dbReference type="STRING" id="1223545.GS4_03_01490"/>
<keyword evidence="2" id="KW-0560">Oxidoreductase</keyword>
<comment type="caution">
    <text evidence="6">The sequence shown here is derived from an EMBL/GenBank/DDBJ whole genome shotgun (WGS) entry which is preliminary data.</text>
</comment>
<organism evidence="6 7">
    <name type="scientific">Gordonia soli NBRC 108243</name>
    <dbReference type="NCBI Taxonomy" id="1223545"/>
    <lineage>
        <taxon>Bacteria</taxon>
        <taxon>Bacillati</taxon>
        <taxon>Actinomycetota</taxon>
        <taxon>Actinomycetes</taxon>
        <taxon>Mycobacteriales</taxon>
        <taxon>Gordoniaceae</taxon>
        <taxon>Gordonia</taxon>
    </lineage>
</organism>
<dbReference type="OrthoDB" id="256869at2"/>
<dbReference type="Gene3D" id="3.40.50.720">
    <property type="entry name" value="NAD(P)-binding Rossmann-like Domain"/>
    <property type="match status" value="1"/>
</dbReference>
<reference evidence="6 7" key="1">
    <citation type="submission" date="2013-01" db="EMBL/GenBank/DDBJ databases">
        <title>Whole genome shotgun sequence of Gordonia soli NBRC 108243.</title>
        <authorList>
            <person name="Isaki-Nakamura S."/>
            <person name="Hosoyama A."/>
            <person name="Tsuchikane K."/>
            <person name="Ando Y."/>
            <person name="Baba S."/>
            <person name="Ohji S."/>
            <person name="Hamada M."/>
            <person name="Tamura T."/>
            <person name="Yamazoe A."/>
            <person name="Yamazaki S."/>
            <person name="Fujita N."/>
        </authorList>
    </citation>
    <scope>NUCLEOTIDE SEQUENCE [LARGE SCALE GENOMIC DNA]</scope>
    <source>
        <strain evidence="6 7">NBRC 108243</strain>
    </source>
</reference>
<dbReference type="EMBL" id="BANX01000003">
    <property type="protein sequence ID" value="GAC66701.1"/>
    <property type="molecule type" value="Genomic_DNA"/>
</dbReference>
<protein>
    <submittedName>
        <fullName evidence="6">Myo-inositol 2-dehydrogenase</fullName>
    </submittedName>
</protein>
<dbReference type="SUPFAM" id="SSF55347">
    <property type="entry name" value="Glyceraldehyde-3-phosphate dehydrogenase-like, C-terminal domain"/>
    <property type="match status" value="1"/>
</dbReference>
<feature type="domain" description="Gfo/Idh/MocA-like oxidoreductase N-terminal" evidence="4">
    <location>
        <begin position="3"/>
        <end position="119"/>
    </location>
</feature>
<evidence type="ECO:0000259" key="5">
    <source>
        <dbReference type="Pfam" id="PF22725"/>
    </source>
</evidence>
<dbReference type="AlphaFoldDB" id="M0QEE7"/>
<dbReference type="Pfam" id="PF01408">
    <property type="entry name" value="GFO_IDH_MocA"/>
    <property type="match status" value="1"/>
</dbReference>
<evidence type="ECO:0000313" key="6">
    <source>
        <dbReference type="EMBL" id="GAC66701.1"/>
    </source>
</evidence>
<dbReference type="Proteomes" id="UP000011666">
    <property type="component" value="Unassembled WGS sequence"/>
</dbReference>
<dbReference type="InterPro" id="IPR055170">
    <property type="entry name" value="GFO_IDH_MocA-like_dom"/>
</dbReference>
<dbReference type="GO" id="GO:0000166">
    <property type="term" value="F:nucleotide binding"/>
    <property type="evidence" value="ECO:0007669"/>
    <property type="project" value="InterPro"/>
</dbReference>
<comment type="similarity">
    <text evidence="1">Belongs to the Gfo/Idh/MocA family.</text>
</comment>
<dbReference type="PANTHER" id="PTHR42840:SF3">
    <property type="entry name" value="BINDING ROSSMANN FOLD OXIDOREDUCTASE, PUTATIVE (AFU_ORTHOLOGUE AFUA_2G10240)-RELATED"/>
    <property type="match status" value="1"/>
</dbReference>
<feature type="domain" description="GFO/IDH/MocA-like oxidoreductase" evidence="5">
    <location>
        <begin position="128"/>
        <end position="246"/>
    </location>
</feature>
<evidence type="ECO:0000256" key="3">
    <source>
        <dbReference type="SAM" id="MobiDB-lite"/>
    </source>
</evidence>
<evidence type="ECO:0000256" key="1">
    <source>
        <dbReference type="ARBA" id="ARBA00010928"/>
    </source>
</evidence>
<dbReference type="InterPro" id="IPR036291">
    <property type="entry name" value="NAD(P)-bd_dom_sf"/>
</dbReference>
<dbReference type="RefSeq" id="WP_007617140.1">
    <property type="nucleotide sequence ID" value="NZ_BANX01000003.1"/>
</dbReference>
<sequence length="352" mass="36566">MGLRVGVVGLGRIGRFHTATLRSLAHVDELVVTDPVPAAVDAVVDEFGCRAVATADEVIDAVDAVVIAAATPAHAPLITSAVAAGVPAFCEKPIAASGAESAEIARLVSDANAFVQIGYNRRFDPAVAAARSALVTGDLGFVTTVRSTTFDPAPPPPDYVAASGGIFRDCAVHDFDTVRWILGDEVVEVYAVGANQGDRLFTDVGDVDTATVVLTFARGTIGVVSVSRYNGRGYDCRLELHGSADTVVAGWDASTPVRNVDPRTEFPTGVPHGFFMDRFAAAYRAELTAFCDAVVGDLPSPCPVTDALEVAVIADAATRSLHEHRPVPTAEIRPADPAHSTIGPASPGGSRP</sequence>
<dbReference type="PANTHER" id="PTHR42840">
    <property type="entry name" value="NAD(P)-BINDING ROSSMANN-FOLD SUPERFAMILY PROTEIN-RELATED"/>
    <property type="match status" value="1"/>
</dbReference>
<dbReference type="GO" id="GO:0016491">
    <property type="term" value="F:oxidoreductase activity"/>
    <property type="evidence" value="ECO:0007669"/>
    <property type="project" value="UniProtKB-KW"/>
</dbReference>
<proteinExistence type="inferred from homology"/>
<accession>M0QEE7</accession>
<dbReference type="Pfam" id="PF22725">
    <property type="entry name" value="GFO_IDH_MocA_C3"/>
    <property type="match status" value="1"/>
</dbReference>
<dbReference type="InterPro" id="IPR000683">
    <property type="entry name" value="Gfo/Idh/MocA-like_OxRdtase_N"/>
</dbReference>
<evidence type="ECO:0000313" key="7">
    <source>
        <dbReference type="Proteomes" id="UP000011666"/>
    </source>
</evidence>
<evidence type="ECO:0000259" key="4">
    <source>
        <dbReference type="Pfam" id="PF01408"/>
    </source>
</evidence>
<keyword evidence="7" id="KW-1185">Reference proteome</keyword>
<name>M0QEE7_9ACTN</name>
<dbReference type="SUPFAM" id="SSF51735">
    <property type="entry name" value="NAD(P)-binding Rossmann-fold domains"/>
    <property type="match status" value="1"/>
</dbReference>